<feature type="chain" id="PRO_5042046627" evidence="1">
    <location>
        <begin position="20"/>
        <end position="101"/>
    </location>
</feature>
<dbReference type="AlphaFoldDB" id="A0AAF3ELR6"/>
<sequence length="101" mass="11011">MRLLTSLILLISLISVISSLKCWYDVNTVDQLSDSAEAHVCDCGESCAKINAVPSGNETYWVRLCGCGKSGQNGEEYESCPNGQPNDKEWSCCKGDLCNKN</sequence>
<name>A0AAF3ELR6_9BILA</name>
<evidence type="ECO:0000313" key="2">
    <source>
        <dbReference type="Proteomes" id="UP000887575"/>
    </source>
</evidence>
<protein>
    <submittedName>
        <fullName evidence="3">Uncharacterized protein</fullName>
    </submittedName>
</protein>
<reference evidence="3" key="1">
    <citation type="submission" date="2024-02" db="UniProtKB">
        <authorList>
            <consortium name="WormBaseParasite"/>
        </authorList>
    </citation>
    <scope>IDENTIFICATION</scope>
</reference>
<keyword evidence="2" id="KW-1185">Reference proteome</keyword>
<dbReference type="SUPFAM" id="SSF57302">
    <property type="entry name" value="Snake toxin-like"/>
    <property type="match status" value="1"/>
</dbReference>
<evidence type="ECO:0000256" key="1">
    <source>
        <dbReference type="SAM" id="SignalP"/>
    </source>
</evidence>
<accession>A0AAF3ELR6</accession>
<dbReference type="Proteomes" id="UP000887575">
    <property type="component" value="Unassembled WGS sequence"/>
</dbReference>
<feature type="signal peptide" evidence="1">
    <location>
        <begin position="1"/>
        <end position="19"/>
    </location>
</feature>
<dbReference type="InterPro" id="IPR045860">
    <property type="entry name" value="Snake_toxin-like_sf"/>
</dbReference>
<proteinExistence type="predicted"/>
<dbReference type="WBParaSite" id="MBELARI_LOCUS14991">
    <property type="protein sequence ID" value="MBELARI_LOCUS14991"/>
    <property type="gene ID" value="MBELARI_LOCUS14991"/>
</dbReference>
<organism evidence="2 3">
    <name type="scientific">Mesorhabditis belari</name>
    <dbReference type="NCBI Taxonomy" id="2138241"/>
    <lineage>
        <taxon>Eukaryota</taxon>
        <taxon>Metazoa</taxon>
        <taxon>Ecdysozoa</taxon>
        <taxon>Nematoda</taxon>
        <taxon>Chromadorea</taxon>
        <taxon>Rhabditida</taxon>
        <taxon>Rhabditina</taxon>
        <taxon>Rhabditomorpha</taxon>
        <taxon>Rhabditoidea</taxon>
        <taxon>Rhabditidae</taxon>
        <taxon>Mesorhabditinae</taxon>
        <taxon>Mesorhabditis</taxon>
    </lineage>
</organism>
<keyword evidence="1" id="KW-0732">Signal</keyword>
<evidence type="ECO:0000313" key="3">
    <source>
        <dbReference type="WBParaSite" id="MBELARI_LOCUS14991"/>
    </source>
</evidence>